<dbReference type="Pfam" id="PF00394">
    <property type="entry name" value="Cu-oxidase"/>
    <property type="match status" value="1"/>
</dbReference>
<evidence type="ECO:0000256" key="3">
    <source>
        <dbReference type="ARBA" id="ARBA00023008"/>
    </source>
</evidence>
<dbReference type="GO" id="GO:0016491">
    <property type="term" value="F:oxidoreductase activity"/>
    <property type="evidence" value="ECO:0007669"/>
    <property type="project" value="UniProtKB-KW"/>
</dbReference>
<gene>
    <name evidence="8" type="ORF">SAMN02745194_04931</name>
</gene>
<dbReference type="EMBL" id="FQZF01000055">
    <property type="protein sequence ID" value="SHK44484.1"/>
    <property type="molecule type" value="Genomic_DNA"/>
</dbReference>
<feature type="domain" description="Plastocyanin-like" evidence="6">
    <location>
        <begin position="547"/>
        <end position="663"/>
    </location>
</feature>
<evidence type="ECO:0000259" key="7">
    <source>
        <dbReference type="Pfam" id="PF07732"/>
    </source>
</evidence>
<dbReference type="SUPFAM" id="SSF49503">
    <property type="entry name" value="Cupredoxins"/>
    <property type="match status" value="3"/>
</dbReference>
<dbReference type="Pfam" id="PF07732">
    <property type="entry name" value="Cu-oxidase_3"/>
    <property type="match status" value="1"/>
</dbReference>
<dbReference type="Pfam" id="PF07731">
    <property type="entry name" value="Cu-oxidase_2"/>
    <property type="match status" value="1"/>
</dbReference>
<keyword evidence="1" id="KW-0479">Metal-binding</keyword>
<dbReference type="OrthoDB" id="9757546at2"/>
<evidence type="ECO:0000256" key="1">
    <source>
        <dbReference type="ARBA" id="ARBA00022723"/>
    </source>
</evidence>
<dbReference type="InterPro" id="IPR033138">
    <property type="entry name" value="Cu_oxidase_CS"/>
</dbReference>
<accession>A0A1M6SI67</accession>
<evidence type="ECO:0000256" key="2">
    <source>
        <dbReference type="ARBA" id="ARBA00023002"/>
    </source>
</evidence>
<evidence type="ECO:0000259" key="6">
    <source>
        <dbReference type="Pfam" id="PF07731"/>
    </source>
</evidence>
<dbReference type="Proteomes" id="UP000184387">
    <property type="component" value="Unassembled WGS sequence"/>
</dbReference>
<keyword evidence="2" id="KW-0560">Oxidoreductase</keyword>
<feature type="region of interest" description="Disordered" evidence="4">
    <location>
        <begin position="371"/>
        <end position="462"/>
    </location>
</feature>
<dbReference type="STRING" id="198092.SAMN02745194_04931"/>
<dbReference type="PANTHER" id="PTHR11709:SF394">
    <property type="entry name" value="FI03373P-RELATED"/>
    <property type="match status" value="1"/>
</dbReference>
<feature type="compositionally biased region" description="Low complexity" evidence="4">
    <location>
        <begin position="444"/>
        <end position="458"/>
    </location>
</feature>
<dbReference type="InterPro" id="IPR008972">
    <property type="entry name" value="Cupredoxin"/>
</dbReference>
<dbReference type="InterPro" id="IPR045087">
    <property type="entry name" value="Cu-oxidase_fam"/>
</dbReference>
<dbReference type="InterPro" id="IPR034279">
    <property type="entry name" value="CuRO_3_CopA"/>
</dbReference>
<dbReference type="InterPro" id="IPR011706">
    <property type="entry name" value="Cu-oxidase_C"/>
</dbReference>
<dbReference type="InterPro" id="IPR002355">
    <property type="entry name" value="Cu_oxidase_Cu_BS"/>
</dbReference>
<protein>
    <submittedName>
        <fullName evidence="8">Copper-resistance protein, CopA family</fullName>
    </submittedName>
</protein>
<dbReference type="RefSeq" id="WP_073140359.1">
    <property type="nucleotide sequence ID" value="NZ_FQZF01000055.1"/>
</dbReference>
<dbReference type="CDD" id="cd13874">
    <property type="entry name" value="CuRO_2_CopA"/>
    <property type="match status" value="1"/>
</dbReference>
<dbReference type="InterPro" id="IPR034282">
    <property type="entry name" value="CuRO_2_CopA"/>
</dbReference>
<evidence type="ECO:0000313" key="8">
    <source>
        <dbReference type="EMBL" id="SHK44484.1"/>
    </source>
</evidence>
<dbReference type="InterPro" id="IPR011707">
    <property type="entry name" value="Cu-oxidase-like_N"/>
</dbReference>
<reference evidence="8 9" key="1">
    <citation type="submission" date="2016-11" db="EMBL/GenBank/DDBJ databases">
        <authorList>
            <person name="Jaros S."/>
            <person name="Januszkiewicz K."/>
            <person name="Wedrychowicz H."/>
        </authorList>
    </citation>
    <scope>NUCLEOTIDE SEQUENCE [LARGE SCALE GENOMIC DNA]</scope>
    <source>
        <strain evidence="8 9">DSM 14916</strain>
    </source>
</reference>
<evidence type="ECO:0000313" key="9">
    <source>
        <dbReference type="Proteomes" id="UP000184387"/>
    </source>
</evidence>
<feature type="domain" description="Plastocyanin-like" evidence="7">
    <location>
        <begin position="46"/>
        <end position="157"/>
    </location>
</feature>
<dbReference type="GO" id="GO:0005507">
    <property type="term" value="F:copper ion binding"/>
    <property type="evidence" value="ECO:0007669"/>
    <property type="project" value="InterPro"/>
</dbReference>
<organism evidence="8 9">
    <name type="scientific">Muricoccus roseus</name>
    <dbReference type="NCBI Taxonomy" id="198092"/>
    <lineage>
        <taxon>Bacteria</taxon>
        <taxon>Pseudomonadati</taxon>
        <taxon>Pseudomonadota</taxon>
        <taxon>Alphaproteobacteria</taxon>
        <taxon>Acetobacterales</taxon>
        <taxon>Roseomonadaceae</taxon>
        <taxon>Muricoccus</taxon>
    </lineage>
</organism>
<dbReference type="PANTHER" id="PTHR11709">
    <property type="entry name" value="MULTI-COPPER OXIDASE"/>
    <property type="match status" value="1"/>
</dbReference>
<dbReference type="AlphaFoldDB" id="A0A1M6SI67"/>
<proteinExistence type="predicted"/>
<dbReference type="InterPro" id="IPR001117">
    <property type="entry name" value="Cu-oxidase_2nd"/>
</dbReference>
<feature type="domain" description="Plastocyanin-like" evidence="5">
    <location>
        <begin position="245"/>
        <end position="335"/>
    </location>
</feature>
<dbReference type="PROSITE" id="PS00079">
    <property type="entry name" value="MULTICOPPER_OXIDASE1"/>
    <property type="match status" value="1"/>
</dbReference>
<sequence>MSEGCLTRRSALSAGIAAIAFSQAPGALAQPRIGRALPREFNLALEHTTFNVTGRTRPAMSINGQIPGPVLRFREGEEVIINVTNKLRESASIHWHGLILPSSQDGVPGISDGFNGIAAGATHQYRFPLVQSGTYWYHSHSGVQEQAGIYAPLIIDPLRPDPYAYGRDYIVQLSDWTDENPERIISNLKRDPGYYNYNKRTLASLVQELRAAPDGAARSAIIADRKMWGDMRMDPTDIEDVSGYTYLVNGRPPERNFTAVYRPGETVRLRFINSGAMTHFDVRIPGVEMTVVQAHGNNVRPVTVDEFRIAPSETYDVLVRPAGGKQYQILAETMGRQGFASASLATQDGLPMLPLPPHRPRPVLTMADMGGPYGPTGLDRGTPLPEVDRPGQVAPPMDMSGMDHSSMAGMPQGAATAGTVQGPAAAAMDHANMPGMDHSTMPGAQPRQSRSGPSQQARHNQRNAAPVGIDHAAMGHGASAPAQAMDHAAMGHGAPARGQAADHSAMGHGNMAMPDPFTNDVGAPPGARVLSYRQLRALSNPYPVREPSRIIEVRLTGNMERYIWSINGNRLSEAQPIVLNFGERVRMRFINETMMNHPMHLHGVWMQPQVGNGNENPLLHVVNVKPGTTMDVDVEADAEGGWGFHCHLLYHMEAGMMRKVEIRRRARVASAP</sequence>
<keyword evidence="9" id="KW-1185">Reference proteome</keyword>
<name>A0A1M6SI67_9PROT</name>
<dbReference type="CDD" id="cd13896">
    <property type="entry name" value="CuRO_3_CopA"/>
    <property type="match status" value="1"/>
</dbReference>
<keyword evidence="3" id="KW-0186">Copper</keyword>
<evidence type="ECO:0000259" key="5">
    <source>
        <dbReference type="Pfam" id="PF00394"/>
    </source>
</evidence>
<dbReference type="PROSITE" id="PS00080">
    <property type="entry name" value="MULTICOPPER_OXIDASE2"/>
    <property type="match status" value="1"/>
</dbReference>
<dbReference type="Gene3D" id="2.60.40.420">
    <property type="entry name" value="Cupredoxins - blue copper proteins"/>
    <property type="match status" value="3"/>
</dbReference>
<evidence type="ECO:0000256" key="4">
    <source>
        <dbReference type="SAM" id="MobiDB-lite"/>
    </source>
</evidence>